<accession>A0A7V8N1S3</accession>
<dbReference type="PANTHER" id="PTHR30126:SF93">
    <property type="entry name" value="HTH LYSR-TYPE DOMAIN-CONTAINING PROTEIN"/>
    <property type="match status" value="1"/>
</dbReference>
<dbReference type="PROSITE" id="PS50931">
    <property type="entry name" value="HTH_LYSR"/>
    <property type="match status" value="1"/>
</dbReference>
<dbReference type="InterPro" id="IPR036390">
    <property type="entry name" value="WH_DNA-bd_sf"/>
</dbReference>
<name>A0A7V8N1S3_9LACT</name>
<proteinExistence type="inferred from homology"/>
<dbReference type="RefSeq" id="WP_180747265.1">
    <property type="nucleotide sequence ID" value="NZ_CBCRWQ010000014.1"/>
</dbReference>
<evidence type="ECO:0000256" key="2">
    <source>
        <dbReference type="ARBA" id="ARBA00023015"/>
    </source>
</evidence>
<keyword evidence="6" id="KW-1185">Reference proteome</keyword>
<evidence type="ECO:0000313" key="6">
    <source>
        <dbReference type="Proteomes" id="UP000530186"/>
    </source>
</evidence>
<evidence type="ECO:0000256" key="3">
    <source>
        <dbReference type="ARBA" id="ARBA00023163"/>
    </source>
</evidence>
<dbReference type="GeneID" id="303195535"/>
<sequence>MNFTDLKIFIDIYETGSLNQSAVNLGYAQSNLTARLKNLESEQATLFFIRKYNGIVPTKNGDKFYYFAKETLGNLECLQKEFKSQGKAILISELLLNYDLNQEQSIDIGKDNVSVKKTKDIPTESLKNKYDIIYSFQKIVNLRGFKEDEKALKAFYLSSANHEHPETQNFFVNRDKNCPFRQKTLHDFSDTKKIIELDSFENIINYVESGKGIALLPEYLLKTKKLQKWDEKKKEIRYYKYE</sequence>
<reference evidence="5 6" key="1">
    <citation type="submission" date="2020-07" db="EMBL/GenBank/DDBJ databases">
        <authorList>
            <person name="Hilgarth M."/>
            <person name="Werum V."/>
            <person name="Vogel R.F."/>
        </authorList>
    </citation>
    <scope>NUCLEOTIDE SEQUENCE [LARGE SCALE GENOMIC DNA]</scope>
    <source>
        <strain evidence="5 6">DSM 28961</strain>
    </source>
</reference>
<organism evidence="5 6">
    <name type="scientific">Pseudolactococcus laudensis</name>
    <dbReference type="NCBI Taxonomy" id="1494461"/>
    <lineage>
        <taxon>Bacteria</taxon>
        <taxon>Bacillati</taxon>
        <taxon>Bacillota</taxon>
        <taxon>Bacilli</taxon>
        <taxon>Lactobacillales</taxon>
        <taxon>Streptococcaceae</taxon>
        <taxon>Pseudolactococcus</taxon>
    </lineage>
</organism>
<keyword evidence="3" id="KW-0804">Transcription</keyword>
<dbReference type="PANTHER" id="PTHR30126">
    <property type="entry name" value="HTH-TYPE TRANSCRIPTIONAL REGULATOR"/>
    <property type="match status" value="1"/>
</dbReference>
<dbReference type="EMBL" id="JACBNY010000015">
    <property type="protein sequence ID" value="MBA0017137.1"/>
    <property type="molecule type" value="Genomic_DNA"/>
</dbReference>
<dbReference type="GO" id="GO:0003700">
    <property type="term" value="F:DNA-binding transcription factor activity"/>
    <property type="evidence" value="ECO:0007669"/>
    <property type="project" value="InterPro"/>
</dbReference>
<evidence type="ECO:0000259" key="4">
    <source>
        <dbReference type="PROSITE" id="PS50931"/>
    </source>
</evidence>
<protein>
    <submittedName>
        <fullName evidence="5">LysR family transcriptional regulator</fullName>
    </submittedName>
</protein>
<dbReference type="InterPro" id="IPR000847">
    <property type="entry name" value="LysR_HTH_N"/>
</dbReference>
<dbReference type="AlphaFoldDB" id="A0A7V8N1S3"/>
<evidence type="ECO:0000256" key="1">
    <source>
        <dbReference type="ARBA" id="ARBA00009437"/>
    </source>
</evidence>
<keyword evidence="2" id="KW-0805">Transcription regulation</keyword>
<dbReference type="SUPFAM" id="SSF46785">
    <property type="entry name" value="Winged helix' DNA-binding domain"/>
    <property type="match status" value="1"/>
</dbReference>
<dbReference type="Proteomes" id="UP000530186">
    <property type="component" value="Unassembled WGS sequence"/>
</dbReference>
<dbReference type="InterPro" id="IPR036388">
    <property type="entry name" value="WH-like_DNA-bd_sf"/>
</dbReference>
<dbReference type="GO" id="GO:0000976">
    <property type="term" value="F:transcription cis-regulatory region binding"/>
    <property type="evidence" value="ECO:0007669"/>
    <property type="project" value="TreeGrafter"/>
</dbReference>
<feature type="domain" description="HTH lysR-type" evidence="4">
    <location>
        <begin position="1"/>
        <end position="58"/>
    </location>
</feature>
<dbReference type="Pfam" id="PF00126">
    <property type="entry name" value="HTH_1"/>
    <property type="match status" value="1"/>
</dbReference>
<comment type="caution">
    <text evidence="5">The sequence shown here is derived from an EMBL/GenBank/DDBJ whole genome shotgun (WGS) entry which is preliminary data.</text>
</comment>
<gene>
    <name evidence="5" type="ORF">HZR21_08395</name>
</gene>
<dbReference type="Gene3D" id="1.10.10.10">
    <property type="entry name" value="Winged helix-like DNA-binding domain superfamily/Winged helix DNA-binding domain"/>
    <property type="match status" value="1"/>
</dbReference>
<comment type="similarity">
    <text evidence="1">Belongs to the LysR transcriptional regulatory family.</text>
</comment>
<evidence type="ECO:0000313" key="5">
    <source>
        <dbReference type="EMBL" id="MBA0017137.1"/>
    </source>
</evidence>